<evidence type="ECO:0000259" key="11">
    <source>
        <dbReference type="Pfam" id="PF08264"/>
    </source>
</evidence>
<comment type="caution">
    <text evidence="8">Lacks conserved residue(s) required for the propagation of feature annotation.</text>
</comment>
<evidence type="ECO:0000313" key="14">
    <source>
        <dbReference type="EMBL" id="OGM19317.1"/>
    </source>
</evidence>
<evidence type="ECO:0000256" key="7">
    <source>
        <dbReference type="ARBA" id="ARBA00047469"/>
    </source>
</evidence>
<accession>A0A1F7XW77</accession>
<dbReference type="PANTHER" id="PTHR43740">
    <property type="entry name" value="LEUCYL-TRNA SYNTHETASE"/>
    <property type="match status" value="1"/>
</dbReference>
<dbReference type="EMBL" id="MGGD01000073">
    <property type="protein sequence ID" value="OGM19317.1"/>
    <property type="molecule type" value="Genomic_DNA"/>
</dbReference>
<dbReference type="InterPro" id="IPR015413">
    <property type="entry name" value="Methionyl/Leucyl_tRNA_Synth"/>
</dbReference>
<comment type="subcellular location">
    <subcellularLocation>
        <location evidence="8">Cytoplasm</location>
    </subcellularLocation>
</comment>
<dbReference type="EC" id="6.1.1.4" evidence="8"/>
<dbReference type="GO" id="GO:0002161">
    <property type="term" value="F:aminoacyl-tRNA deacylase activity"/>
    <property type="evidence" value="ECO:0007669"/>
    <property type="project" value="InterPro"/>
</dbReference>
<dbReference type="InterPro" id="IPR014729">
    <property type="entry name" value="Rossmann-like_a/b/a_fold"/>
</dbReference>
<dbReference type="AlphaFoldDB" id="A0A1F7XW77"/>
<evidence type="ECO:0000256" key="4">
    <source>
        <dbReference type="ARBA" id="ARBA00022840"/>
    </source>
</evidence>
<dbReference type="Gene3D" id="3.40.50.620">
    <property type="entry name" value="HUPs"/>
    <property type="match status" value="2"/>
</dbReference>
<dbReference type="SUPFAM" id="SSF81301">
    <property type="entry name" value="Nucleotidyltransferase"/>
    <property type="match status" value="1"/>
</dbReference>
<evidence type="ECO:0000256" key="3">
    <source>
        <dbReference type="ARBA" id="ARBA00022741"/>
    </source>
</evidence>
<dbReference type="Proteomes" id="UP000176741">
    <property type="component" value="Unassembled WGS sequence"/>
</dbReference>
<dbReference type="InterPro" id="IPR043519">
    <property type="entry name" value="NT_sf"/>
</dbReference>
<evidence type="ECO:0000256" key="2">
    <source>
        <dbReference type="ARBA" id="ARBA00022598"/>
    </source>
</evidence>
<keyword evidence="2 8" id="KW-0436">Ligase</keyword>
<dbReference type="HAMAP" id="MF_00049_B">
    <property type="entry name" value="Leu_tRNA_synth_B"/>
    <property type="match status" value="1"/>
</dbReference>
<feature type="binding site" evidence="8">
    <location>
        <position position="780"/>
    </location>
    <ligand>
        <name>ATP</name>
        <dbReference type="ChEBI" id="CHEBI:30616"/>
    </ligand>
</feature>
<protein>
    <recommendedName>
        <fullName evidence="8">Leucine--tRNA ligase</fullName>
        <ecNumber evidence="8">6.1.1.4</ecNumber>
    </recommendedName>
    <alternativeName>
        <fullName evidence="8">Leucyl-tRNA synthetase</fullName>
        <shortName evidence="8">LeuRS</shortName>
    </alternativeName>
</protein>
<dbReference type="Pfam" id="PF08264">
    <property type="entry name" value="Anticodon_1"/>
    <property type="match status" value="1"/>
</dbReference>
<keyword evidence="6 8" id="KW-0030">Aminoacyl-tRNA synthetase</keyword>
<comment type="caution">
    <text evidence="14">The sequence shown here is derived from an EMBL/GenBank/DDBJ whole genome shotgun (WGS) entry which is preliminary data.</text>
</comment>
<dbReference type="Pfam" id="PF00133">
    <property type="entry name" value="tRNA-synt_1"/>
    <property type="match status" value="1"/>
</dbReference>
<dbReference type="GO" id="GO:0006429">
    <property type="term" value="P:leucyl-tRNA aminoacylation"/>
    <property type="evidence" value="ECO:0007669"/>
    <property type="project" value="UniProtKB-UniRule"/>
</dbReference>
<dbReference type="SUPFAM" id="SSF50677">
    <property type="entry name" value="ValRS/IleRS/LeuRS editing domain"/>
    <property type="match status" value="1"/>
</dbReference>
<dbReference type="InterPro" id="IPR013155">
    <property type="entry name" value="M/V/L/I-tRNA-synth_anticd-bd"/>
</dbReference>
<evidence type="ECO:0000256" key="9">
    <source>
        <dbReference type="RuleBase" id="RU363039"/>
    </source>
</evidence>
<dbReference type="Gene3D" id="3.90.740.10">
    <property type="entry name" value="Valyl/Leucyl/Isoleucyl-tRNA synthetase, editing domain"/>
    <property type="match status" value="1"/>
</dbReference>
<dbReference type="Pfam" id="PF09334">
    <property type="entry name" value="tRNA-synt_1g"/>
    <property type="match status" value="1"/>
</dbReference>
<dbReference type="GO" id="GO:0005829">
    <property type="term" value="C:cytosol"/>
    <property type="evidence" value="ECO:0007669"/>
    <property type="project" value="TreeGrafter"/>
</dbReference>
<dbReference type="FunFam" id="1.10.730.10:FF:000002">
    <property type="entry name" value="Leucine--tRNA ligase"/>
    <property type="match status" value="1"/>
</dbReference>
<reference evidence="14 15" key="1">
    <citation type="journal article" date="2016" name="Nat. Commun.">
        <title>Thousands of microbial genomes shed light on interconnected biogeochemical processes in an aquifer system.</title>
        <authorList>
            <person name="Anantharaman K."/>
            <person name="Brown C.T."/>
            <person name="Hug L.A."/>
            <person name="Sharon I."/>
            <person name="Castelle C.J."/>
            <person name="Probst A.J."/>
            <person name="Thomas B.C."/>
            <person name="Singh A."/>
            <person name="Wilkins M.J."/>
            <person name="Karaoz U."/>
            <person name="Brodie E.L."/>
            <person name="Williams K.H."/>
            <person name="Hubbard S.S."/>
            <person name="Banfield J.F."/>
        </authorList>
    </citation>
    <scope>NUCLEOTIDE SEQUENCE [LARGE SCALE GENOMIC DNA]</scope>
</reference>
<dbReference type="PANTHER" id="PTHR43740:SF2">
    <property type="entry name" value="LEUCINE--TRNA LIGASE, MITOCHONDRIAL"/>
    <property type="match status" value="1"/>
</dbReference>
<name>A0A1F7XW77_9BACT</name>
<feature type="domain" description="Leucyl-tRNA synthetase editing" evidence="13">
    <location>
        <begin position="225"/>
        <end position="384"/>
    </location>
</feature>
<dbReference type="CDD" id="cd07958">
    <property type="entry name" value="Anticodon_Ia_Leu_BEm"/>
    <property type="match status" value="1"/>
</dbReference>
<dbReference type="Pfam" id="PF13603">
    <property type="entry name" value="tRNA-synt_1_2"/>
    <property type="match status" value="1"/>
</dbReference>
<keyword evidence="8" id="KW-0963">Cytoplasm</keyword>
<feature type="domain" description="Aminoacyl-tRNA synthetase class Ia" evidence="10">
    <location>
        <begin position="587"/>
        <end position="805"/>
    </location>
</feature>
<keyword evidence="3 8" id="KW-0547">Nucleotide-binding</keyword>
<feature type="domain" description="Methionyl/Leucyl tRNA synthetase" evidence="12">
    <location>
        <begin position="41"/>
        <end position="179"/>
    </location>
</feature>
<sequence>MVNYKKLEINKIERKWQKKWQEEKIYEADILGNNPFYLLVELTYTSGDLHMGHWFAWTAPDIFARYKRMMGENVLFPVGGFDAFGLPAENAAIKHGIHPSVWTHKNIETMRRQFETMGPSFDWEREVITSDPEYYRWTQWLFIQLYNKGLAYRGKVWSNWCPECKTVLANEHVENGCCWRHTSTPVEQKLVDQWLFRITDYANKLIWSQNPKVDWPQAAVEGQNNWIGRSEGILIDWEVIGKERKITTFTTRPDTIFGVTFLVLSPEHQLVSEIASGMEVMNYLSNALVKTERERKEGEAQKTGVFTGYYAENPLSKERIPIWISDFVLGSYGTGAIMGVPAHDQRDFEFAKKYSLEIKPVILPEREYVDNNAQSYYQKRSKLHKKLLTNLANEAKKANKKMMVMGGWAVYLQVGEEFRDFEDLDLIILNKDLEWWRKLLNSYNLELQNLYPETKDNKYYFQAVGKDTHVDVGAIKIDTKGNVVWLDEKTDKKSDKFENIFEKKSIESALVYTMKQDFIYDLKMQKEKETRWKEKADFLFMRLEPYVEDGVLINSGEYSGLKSQTAGTKISNYIVSNHLGEKSVQYHLRDWSVSRQRYWGAPVPIIYCQQCWQKSKIQNPKSKLREGVDYAVLEDKEYMIHPVPEADLPVTLPENVDYTPTGKPPLATAEGWVKVACPECGGAALRDVETLDTYVDSSWYFFRYLSPKNDKAPFDEKVVNKWMPIKVYFGGPEHILGHTLYARFITKFLYDIGYIKFDEFALKRFHHGVILGPDGYRMSKSRGNVVNPDEQVAKFGADSVRVYIAFLGPHDKGGAWKTEGIEGSNRFLNRVWRLITDYPNVYINEGDAKSLYSKMHKTIQKVSKDIELLQTNTALAAIMEYVNLLYEIANKNQKLKNNKINSQLPISGREIKCAEWDEALKTLGLLLAPFAPHITEEIWVNVLGEKFSVHKSTWPKFNPELVKEDFVTIVIQVNGKVRGTLLLGSEQANDKNEVIKVAKEDQKIQKWLTESKVKDTIFVPGKLVNFVV</sequence>
<dbReference type="InterPro" id="IPR025709">
    <property type="entry name" value="Leu_tRNA-synth_edit"/>
</dbReference>
<dbReference type="Gene3D" id="1.10.730.10">
    <property type="entry name" value="Isoleucyl-tRNA Synthetase, Domain 1"/>
    <property type="match status" value="1"/>
</dbReference>
<gene>
    <name evidence="8" type="primary">leuS</name>
    <name evidence="14" type="ORF">A2771_03280</name>
</gene>
<dbReference type="GO" id="GO:0005524">
    <property type="term" value="F:ATP binding"/>
    <property type="evidence" value="ECO:0007669"/>
    <property type="project" value="UniProtKB-UniRule"/>
</dbReference>
<evidence type="ECO:0000256" key="8">
    <source>
        <dbReference type="HAMAP-Rule" id="MF_00049"/>
    </source>
</evidence>
<feature type="domain" description="Methionyl/Valyl/Leucyl/Isoleucyl-tRNA synthetase anticodon-binding" evidence="11">
    <location>
        <begin position="849"/>
        <end position="988"/>
    </location>
</feature>
<evidence type="ECO:0000256" key="6">
    <source>
        <dbReference type="ARBA" id="ARBA00023146"/>
    </source>
</evidence>
<proteinExistence type="inferred from homology"/>
<dbReference type="InterPro" id="IPR009008">
    <property type="entry name" value="Val/Leu/Ile-tRNA-synth_edit"/>
</dbReference>
<feature type="short sequence motif" description="'KMSKS' region" evidence="8">
    <location>
        <begin position="777"/>
        <end position="781"/>
    </location>
</feature>
<comment type="similarity">
    <text evidence="1 8 9">Belongs to the class-I aminoacyl-tRNA synthetase family.</text>
</comment>
<dbReference type="PRINTS" id="PR00985">
    <property type="entry name" value="TRNASYNTHLEU"/>
</dbReference>
<comment type="catalytic activity">
    <reaction evidence="7 8">
        <text>tRNA(Leu) + L-leucine + ATP = L-leucyl-tRNA(Leu) + AMP + diphosphate</text>
        <dbReference type="Rhea" id="RHEA:11688"/>
        <dbReference type="Rhea" id="RHEA-COMP:9613"/>
        <dbReference type="Rhea" id="RHEA-COMP:9622"/>
        <dbReference type="ChEBI" id="CHEBI:30616"/>
        <dbReference type="ChEBI" id="CHEBI:33019"/>
        <dbReference type="ChEBI" id="CHEBI:57427"/>
        <dbReference type="ChEBI" id="CHEBI:78442"/>
        <dbReference type="ChEBI" id="CHEBI:78494"/>
        <dbReference type="ChEBI" id="CHEBI:456215"/>
        <dbReference type="EC" id="6.1.1.4"/>
    </reaction>
</comment>
<organism evidence="14 15">
    <name type="scientific">Candidatus Woesebacteria bacterium RIFCSPHIGHO2_01_FULL_38_26b</name>
    <dbReference type="NCBI Taxonomy" id="1802491"/>
    <lineage>
        <taxon>Bacteria</taxon>
        <taxon>Candidatus Woeseibacteriota</taxon>
    </lineage>
</organism>
<evidence type="ECO:0000313" key="15">
    <source>
        <dbReference type="Proteomes" id="UP000176741"/>
    </source>
</evidence>
<dbReference type="SUPFAM" id="SSF52374">
    <property type="entry name" value="Nucleotidylyl transferase"/>
    <property type="match status" value="1"/>
</dbReference>
<dbReference type="InterPro" id="IPR002300">
    <property type="entry name" value="aa-tRNA-synth_Ia"/>
</dbReference>
<dbReference type="GO" id="GO:0004823">
    <property type="term" value="F:leucine-tRNA ligase activity"/>
    <property type="evidence" value="ECO:0007669"/>
    <property type="project" value="UniProtKB-UniRule"/>
</dbReference>
<evidence type="ECO:0000259" key="10">
    <source>
        <dbReference type="Pfam" id="PF00133"/>
    </source>
</evidence>
<evidence type="ECO:0000256" key="5">
    <source>
        <dbReference type="ARBA" id="ARBA00022917"/>
    </source>
</evidence>
<keyword evidence="5 8" id="KW-0648">Protein biosynthesis</keyword>
<evidence type="ECO:0000259" key="12">
    <source>
        <dbReference type="Pfam" id="PF09334"/>
    </source>
</evidence>
<evidence type="ECO:0000259" key="13">
    <source>
        <dbReference type="Pfam" id="PF13603"/>
    </source>
</evidence>
<evidence type="ECO:0000256" key="1">
    <source>
        <dbReference type="ARBA" id="ARBA00005594"/>
    </source>
</evidence>
<dbReference type="InterPro" id="IPR002302">
    <property type="entry name" value="Leu-tRNA-ligase"/>
</dbReference>
<dbReference type="SUPFAM" id="SSF47323">
    <property type="entry name" value="Anticodon-binding domain of a subclass of class I aminoacyl-tRNA synthetases"/>
    <property type="match status" value="1"/>
</dbReference>
<dbReference type="InterPro" id="IPR009080">
    <property type="entry name" value="tRNAsynth_Ia_anticodon-bd"/>
</dbReference>
<keyword evidence="4 8" id="KW-0067">ATP-binding</keyword>